<evidence type="ECO:0000256" key="1">
    <source>
        <dbReference type="ARBA" id="ARBA00004173"/>
    </source>
</evidence>
<dbReference type="AlphaFoldDB" id="A0A4P2VQ64"/>
<dbReference type="InterPro" id="IPR007980">
    <property type="entry name" value="Ribosomal_uS3m_fun"/>
</dbReference>
<comment type="similarity">
    <text evidence="2">Belongs to the universal ribosomal protein uS3 family.</text>
</comment>
<evidence type="ECO:0000256" key="3">
    <source>
        <dbReference type="ARBA" id="ARBA00022980"/>
    </source>
</evidence>
<evidence type="ECO:0000256" key="6">
    <source>
        <dbReference type="ARBA" id="ARBA00035157"/>
    </source>
</evidence>
<keyword evidence="5" id="KW-0687">Ribonucleoprotein</keyword>
<dbReference type="GO" id="GO:0006412">
    <property type="term" value="P:translation"/>
    <property type="evidence" value="ECO:0007669"/>
    <property type="project" value="InterPro"/>
</dbReference>
<dbReference type="GO" id="GO:1990904">
    <property type="term" value="C:ribonucleoprotein complex"/>
    <property type="evidence" value="ECO:0007669"/>
    <property type="project" value="UniProtKB-KW"/>
</dbReference>
<protein>
    <recommendedName>
        <fullName evidence="6">Small ribosomal subunit protein uS3m</fullName>
    </recommendedName>
</protein>
<proteinExistence type="inferred from homology"/>
<organism evidence="7 8">
    <name type="scientific">Monascus purpureus</name>
    <name type="common">Red mold</name>
    <name type="synonym">Monascus anka</name>
    <dbReference type="NCBI Taxonomy" id="5098"/>
    <lineage>
        <taxon>Eukaryota</taxon>
        <taxon>Fungi</taxon>
        <taxon>Dikarya</taxon>
        <taxon>Ascomycota</taxon>
        <taxon>Pezizomycotina</taxon>
        <taxon>Eurotiomycetes</taxon>
        <taxon>Eurotiomycetidae</taxon>
        <taxon>Eurotiales</taxon>
        <taxon>Aspergillaceae</taxon>
        <taxon>Monascus</taxon>
    </lineage>
</organism>
<dbReference type="Proteomes" id="UP000294459">
    <property type="component" value="Mitochondrion MT"/>
</dbReference>
<name>A0A4P2VQ64_MONPU</name>
<dbReference type="GO" id="GO:0003735">
    <property type="term" value="F:structural constituent of ribosome"/>
    <property type="evidence" value="ECO:0007669"/>
    <property type="project" value="InterPro"/>
</dbReference>
<dbReference type="EMBL" id="AP019407">
    <property type="protein sequence ID" value="BBI41171.1"/>
    <property type="molecule type" value="Genomic_DNA"/>
</dbReference>
<dbReference type="GO" id="GO:0005739">
    <property type="term" value="C:mitochondrion"/>
    <property type="evidence" value="ECO:0007669"/>
    <property type="project" value="UniProtKB-SubCell"/>
</dbReference>
<reference evidence="7 8" key="1">
    <citation type="submission" date="2019-02" db="EMBL/GenBank/DDBJ databases">
        <title>Whole genome sequence of Monascus purpureus GB-01, an industrial strain for food colorant production.</title>
        <authorList>
            <person name="Kumagai S."/>
            <person name="Tsukahara M."/>
            <person name="Katayama N."/>
            <person name="Yaoi K."/>
            <person name="Aburatani S."/>
            <person name="Ohdan K."/>
            <person name="Fujimori K.E."/>
        </authorList>
    </citation>
    <scope>NUCLEOTIDE SEQUENCE [LARGE SCALE GENOMIC DNA]</scope>
    <source>
        <strain evidence="7 8">GB-01</strain>
    </source>
</reference>
<evidence type="ECO:0000256" key="5">
    <source>
        <dbReference type="ARBA" id="ARBA00023274"/>
    </source>
</evidence>
<geneLocation type="mitochondrion" evidence="7"/>
<dbReference type="Pfam" id="PF05316">
    <property type="entry name" value="VAR1"/>
    <property type="match status" value="1"/>
</dbReference>
<comment type="subcellular location">
    <subcellularLocation>
        <location evidence="1">Mitochondrion</location>
    </subcellularLocation>
</comment>
<evidence type="ECO:0000256" key="2">
    <source>
        <dbReference type="ARBA" id="ARBA00010761"/>
    </source>
</evidence>
<evidence type="ECO:0000256" key="4">
    <source>
        <dbReference type="ARBA" id="ARBA00023128"/>
    </source>
</evidence>
<sequence>MNMLNIIKSKLKLKNTYKKKSLNNENVTIRNKDFVPAVRDWKNSIYVYNKNALSLIPVASRLVMKLIKGYFNSYNLNLESKLRKERLRRRLRKLSTNKIFISDGEFKHTNDKVSITLYVYNRQRLNYLLKLKKRYIRLFKKARFERKLQLIKNIGLNILRQQEEKSKILTNVLPNYNSKLYSVQNLYYRNFIKKSLLRLKYYMFYKQLLYINKAKFENSYLQGLISLIRKIYKKNVEFNIINLKYFYFNSDIFSQPLVLKLRKKRKVLRYLKALVKKAKIKNIELNERSRYFFDLENLFIVNDKDTTNNILNSLMLQNKTKSDSLKKIVLYNINYKRVSGVRLEAAGRLTKRYTASRSQDKVIYSGNLENAYSSIKGYPSVVLRGNYKPNLQYTKLNSKSRIGSFGIKGWVSGT</sequence>
<evidence type="ECO:0000313" key="7">
    <source>
        <dbReference type="EMBL" id="BBI41171.1"/>
    </source>
</evidence>
<dbReference type="GO" id="GO:0005840">
    <property type="term" value="C:ribosome"/>
    <property type="evidence" value="ECO:0007669"/>
    <property type="project" value="UniProtKB-KW"/>
</dbReference>
<keyword evidence="4 7" id="KW-0496">Mitochondrion</keyword>
<accession>A0A4P2VQ64</accession>
<keyword evidence="3 7" id="KW-0689">Ribosomal protein</keyword>
<evidence type="ECO:0000313" key="8">
    <source>
        <dbReference type="Proteomes" id="UP000294459"/>
    </source>
</evidence>
<gene>
    <name evidence="7" type="primary">rps3</name>
</gene>